<organism evidence="7 8">
    <name type="scientific">Bugula neritina</name>
    <name type="common">Brown bryozoan</name>
    <name type="synonym">Sertularia neritina</name>
    <dbReference type="NCBI Taxonomy" id="10212"/>
    <lineage>
        <taxon>Eukaryota</taxon>
        <taxon>Metazoa</taxon>
        <taxon>Spiralia</taxon>
        <taxon>Lophotrochozoa</taxon>
        <taxon>Bryozoa</taxon>
        <taxon>Gymnolaemata</taxon>
        <taxon>Cheilostomatida</taxon>
        <taxon>Flustrina</taxon>
        <taxon>Buguloidea</taxon>
        <taxon>Bugulidae</taxon>
        <taxon>Bugula</taxon>
    </lineage>
</organism>
<proteinExistence type="predicted"/>
<feature type="compositionally biased region" description="Basic and acidic residues" evidence="5">
    <location>
        <begin position="362"/>
        <end position="373"/>
    </location>
</feature>
<protein>
    <submittedName>
        <fullName evidence="7">XIRP2</fullName>
    </submittedName>
</protein>
<feature type="compositionally biased region" description="Polar residues" evidence="5">
    <location>
        <begin position="108"/>
        <end position="117"/>
    </location>
</feature>
<dbReference type="Proteomes" id="UP000593567">
    <property type="component" value="Unassembled WGS sequence"/>
</dbReference>
<feature type="domain" description="LIM zinc-binding" evidence="6">
    <location>
        <begin position="1"/>
        <end position="49"/>
    </location>
</feature>
<gene>
    <name evidence="7" type="ORF">EB796_003738</name>
</gene>
<dbReference type="InterPro" id="IPR001781">
    <property type="entry name" value="Znf_LIM"/>
</dbReference>
<dbReference type="SUPFAM" id="SSF57716">
    <property type="entry name" value="Glucocorticoid receptor-like (DNA-binding domain)"/>
    <property type="match status" value="1"/>
</dbReference>
<keyword evidence="2 4" id="KW-0862">Zinc</keyword>
<keyword evidence="3 4" id="KW-0440">LIM domain</keyword>
<accession>A0A7J7KKQ0</accession>
<evidence type="ECO:0000256" key="4">
    <source>
        <dbReference type="PROSITE-ProRule" id="PRU00125"/>
    </source>
</evidence>
<evidence type="ECO:0000313" key="8">
    <source>
        <dbReference type="Proteomes" id="UP000593567"/>
    </source>
</evidence>
<feature type="region of interest" description="Disordered" evidence="5">
    <location>
        <begin position="649"/>
        <end position="696"/>
    </location>
</feature>
<dbReference type="PANTHER" id="PTHR24206">
    <property type="entry name" value="OS06G0237300 PROTEIN"/>
    <property type="match status" value="1"/>
</dbReference>
<dbReference type="SMART" id="SM00132">
    <property type="entry name" value="LIM"/>
    <property type="match status" value="1"/>
</dbReference>
<evidence type="ECO:0000256" key="1">
    <source>
        <dbReference type="ARBA" id="ARBA00022723"/>
    </source>
</evidence>
<evidence type="ECO:0000313" key="7">
    <source>
        <dbReference type="EMBL" id="KAF6037936.1"/>
    </source>
</evidence>
<feature type="region of interest" description="Disordered" evidence="5">
    <location>
        <begin position="356"/>
        <end position="375"/>
    </location>
</feature>
<feature type="compositionally biased region" description="Basic and acidic residues" evidence="5">
    <location>
        <begin position="227"/>
        <end position="266"/>
    </location>
</feature>
<dbReference type="AlphaFoldDB" id="A0A7J7KKQ0"/>
<dbReference type="GO" id="GO:0046872">
    <property type="term" value="F:metal ion binding"/>
    <property type="evidence" value="ECO:0007669"/>
    <property type="project" value="UniProtKB-KW"/>
</dbReference>
<comment type="caution">
    <text evidence="7">The sequence shown here is derived from an EMBL/GenBank/DDBJ whole genome shotgun (WGS) entry which is preliminary data.</text>
</comment>
<feature type="compositionally biased region" description="Low complexity" evidence="5">
    <location>
        <begin position="123"/>
        <end position="135"/>
    </location>
</feature>
<evidence type="ECO:0000256" key="2">
    <source>
        <dbReference type="ARBA" id="ARBA00022833"/>
    </source>
</evidence>
<evidence type="ECO:0000256" key="3">
    <source>
        <dbReference type="ARBA" id="ARBA00023038"/>
    </source>
</evidence>
<feature type="compositionally biased region" description="Basic and acidic residues" evidence="5">
    <location>
        <begin position="283"/>
        <end position="300"/>
    </location>
</feature>
<keyword evidence="8" id="KW-1185">Reference proteome</keyword>
<feature type="compositionally biased region" description="Basic and acidic residues" evidence="5">
    <location>
        <begin position="203"/>
        <end position="213"/>
    </location>
</feature>
<feature type="compositionally biased region" description="Acidic residues" evidence="5">
    <location>
        <begin position="666"/>
        <end position="680"/>
    </location>
</feature>
<dbReference type="PROSITE" id="PS50023">
    <property type="entry name" value="LIM_DOMAIN_2"/>
    <property type="match status" value="1"/>
</dbReference>
<sequence length="696" mass="77893">MEELIADNNHYHKPCFRCSKCNRTLGTGTYASLDGAIFCKPHFLQLFKEKGNYEEGFGKERYKNKWNDPSAKVEITSSGQTVPVRDLPEVRRTSSNLTPDPISDDQPADTSSLNNQSEDTRNSSVKGSVTVSTGKPVSNSNGHDIYHGNDEPIEDSSDGGVDEKTTPLSIEYKKTKLFQKPSQEPQPKQGAPGKLKGWQPISTRDENAGDKPRPPPKKLNINWTARTQERAAERVDSEPFKSGEVGDVKSKFESGDAGKHEKKSDISNKIPEVAQGKALSTKDQFENRKEREYNSTKNKELEQLKLARTLAAQTKPEEDEDYVDSRANAENDRYRELEEFKKSAAARQNLSKFESGSFSNVERGEVEARKEVESVVSSGKAASTLKIYESGDHGKREYSSAAKEELGAIKSDTSSKKSIYEGGLTQREYESEAKKELETIAAVASSGTRSKFESGELINQGSENNERSEELQQIRLVSGAGDKKTQFESGELIRTEFDSDVRKEIETIKTDTSDFKTKYERGDYIRTDFDSEAKKELECMSTGAMEKKNKYESGDLEERQYDSVARQEAEEVKRLAASASIKNKYNEAVQEGNKVVTSKPVTIEKAPPGEDPFLNRSDDEDFKVTYVAPVEPKKMVNIEERFKKPEVEKPAPNVNKLTIPSFEKEADSDEELNGDVPTEEEANKLKEQCGQRTRPT</sequence>
<evidence type="ECO:0000256" key="5">
    <source>
        <dbReference type="SAM" id="MobiDB-lite"/>
    </source>
</evidence>
<dbReference type="Pfam" id="PF00412">
    <property type="entry name" value="LIM"/>
    <property type="match status" value="1"/>
</dbReference>
<name>A0A7J7KKQ0_BUGNE</name>
<reference evidence="7" key="1">
    <citation type="submission" date="2020-06" db="EMBL/GenBank/DDBJ databases">
        <title>Draft genome of Bugula neritina, a colonial animal packing powerful symbionts and potential medicines.</title>
        <authorList>
            <person name="Rayko M."/>
        </authorList>
    </citation>
    <scope>NUCLEOTIDE SEQUENCE [LARGE SCALE GENOMIC DNA]</scope>
    <source>
        <strain evidence="7">Kwan_BN1</strain>
    </source>
</reference>
<feature type="region of interest" description="Disordered" evidence="5">
    <location>
        <begin position="74"/>
        <end position="300"/>
    </location>
</feature>
<dbReference type="Gene3D" id="2.10.110.10">
    <property type="entry name" value="Cysteine Rich Protein"/>
    <property type="match status" value="1"/>
</dbReference>
<keyword evidence="1 4" id="KW-0479">Metal-binding</keyword>
<evidence type="ECO:0000259" key="6">
    <source>
        <dbReference type="PROSITE" id="PS50023"/>
    </source>
</evidence>
<dbReference type="OrthoDB" id="6129702at2759"/>
<dbReference type="EMBL" id="VXIV02000494">
    <property type="protein sequence ID" value="KAF6037936.1"/>
    <property type="molecule type" value="Genomic_DNA"/>
</dbReference>